<evidence type="ECO:0000256" key="5">
    <source>
        <dbReference type="ARBA" id="ARBA00022842"/>
    </source>
</evidence>
<comment type="catalytic activity">
    <reaction evidence="7 8">
        <text>dUTP + H2O = dUMP + diphosphate + H(+)</text>
        <dbReference type="Rhea" id="RHEA:10248"/>
        <dbReference type="ChEBI" id="CHEBI:15377"/>
        <dbReference type="ChEBI" id="CHEBI:15378"/>
        <dbReference type="ChEBI" id="CHEBI:33019"/>
        <dbReference type="ChEBI" id="CHEBI:61555"/>
        <dbReference type="ChEBI" id="CHEBI:246422"/>
        <dbReference type="EC" id="3.6.1.23"/>
    </reaction>
</comment>
<evidence type="ECO:0000256" key="8">
    <source>
        <dbReference type="HAMAP-Rule" id="MF_00116"/>
    </source>
</evidence>
<evidence type="ECO:0000256" key="2">
    <source>
        <dbReference type="ARBA" id="ARBA00006581"/>
    </source>
</evidence>
<evidence type="ECO:0000259" key="9">
    <source>
        <dbReference type="Pfam" id="PF00692"/>
    </source>
</evidence>
<dbReference type="PANTHER" id="PTHR11241:SF0">
    <property type="entry name" value="DEOXYURIDINE 5'-TRIPHOSPHATE NUCLEOTIDOHYDROLASE"/>
    <property type="match status" value="1"/>
</dbReference>
<dbReference type="InterPro" id="IPR033704">
    <property type="entry name" value="dUTPase_trimeric"/>
</dbReference>
<keyword evidence="4 8" id="KW-0378">Hydrolase</keyword>
<feature type="binding site" evidence="8">
    <location>
        <position position="87"/>
    </location>
    <ligand>
        <name>substrate</name>
    </ligand>
</feature>
<feature type="binding site" evidence="8">
    <location>
        <begin position="74"/>
        <end position="76"/>
    </location>
    <ligand>
        <name>substrate</name>
    </ligand>
</feature>
<dbReference type="GO" id="GO:0006226">
    <property type="term" value="P:dUMP biosynthetic process"/>
    <property type="evidence" value="ECO:0007669"/>
    <property type="project" value="UniProtKB-UniRule"/>
</dbReference>
<organism evidence="10 11">
    <name type="scientific">Bifidobacterium aquikefiri</name>
    <dbReference type="NCBI Taxonomy" id="1653207"/>
    <lineage>
        <taxon>Bacteria</taxon>
        <taxon>Bacillati</taxon>
        <taxon>Actinomycetota</taxon>
        <taxon>Actinomycetes</taxon>
        <taxon>Bifidobacteriales</taxon>
        <taxon>Bifidobacteriaceae</taxon>
        <taxon>Bifidobacterium</taxon>
    </lineage>
</organism>
<keyword evidence="3 8" id="KW-0479">Metal-binding</keyword>
<dbReference type="UniPathway" id="UPA00610">
    <property type="reaction ID" value="UER00666"/>
</dbReference>
<reference evidence="10 11" key="1">
    <citation type="journal article" date="2017" name="BMC Genomics">
        <title>Comparative genomic and phylogenomic analyses of the Bifidobacteriaceae family.</title>
        <authorList>
            <person name="Lugli G.A."/>
            <person name="Milani C."/>
            <person name="Turroni F."/>
            <person name="Duranti S."/>
            <person name="Mancabelli L."/>
            <person name="Mangifesta M."/>
            <person name="Ferrario C."/>
            <person name="Modesto M."/>
            <person name="Mattarelli P."/>
            <person name="Jiri K."/>
            <person name="van Sinderen D."/>
            <person name="Ventura M."/>
        </authorList>
    </citation>
    <scope>NUCLEOTIDE SEQUENCE [LARGE SCALE GENOMIC DNA]</scope>
    <source>
        <strain evidence="10 11">LMG 28769</strain>
    </source>
</reference>
<dbReference type="SUPFAM" id="SSF51283">
    <property type="entry name" value="dUTPase-like"/>
    <property type="match status" value="1"/>
</dbReference>
<dbReference type="GO" id="GO:0004170">
    <property type="term" value="F:dUTP diphosphatase activity"/>
    <property type="evidence" value="ECO:0007669"/>
    <property type="project" value="UniProtKB-UniRule"/>
</dbReference>
<sequence length="156" mass="17109">MSFDEQYNEPEQSEVLIVLDGEHSHIPAYEHTGDAGADLRTSIDFTLEPFERRLVPTGIRIALPAGYVGLVHPRSGLAARQGVTVLNTPGTIDSGYRGEIKVTLINLDAHEPVTFHRGDRIAQLVIQRYVEARFIQAQTLPGSDRSERGFGSTGIA</sequence>
<dbReference type="OrthoDB" id="9809956at2"/>
<comment type="function">
    <text evidence="8">This enzyme is involved in nucleotide metabolism: it produces dUMP, the immediate precursor of thymidine nucleotides and it decreases the intracellular concentration of dUTP so that uracil cannot be incorporated into DNA.</text>
</comment>
<dbReference type="EMBL" id="MWXA01000005">
    <property type="protein sequence ID" value="OZG66745.1"/>
    <property type="molecule type" value="Genomic_DNA"/>
</dbReference>
<dbReference type="RefSeq" id="WP_094693026.1">
    <property type="nucleotide sequence ID" value="NZ_JBDNSG010000001.1"/>
</dbReference>
<dbReference type="HAMAP" id="MF_00116">
    <property type="entry name" value="dUTPase_bact"/>
    <property type="match status" value="1"/>
</dbReference>
<dbReference type="FunFam" id="2.70.40.10:FF:000008">
    <property type="entry name" value="Deoxyuridine 5'-triphosphate nucleotidohydrolase"/>
    <property type="match status" value="1"/>
</dbReference>
<dbReference type="InterPro" id="IPR029054">
    <property type="entry name" value="dUTPase-like"/>
</dbReference>
<keyword evidence="11" id="KW-1185">Reference proteome</keyword>
<keyword evidence="6 8" id="KW-0546">Nucleotide metabolism</keyword>
<evidence type="ECO:0000256" key="1">
    <source>
        <dbReference type="ARBA" id="ARBA00001946"/>
    </source>
</evidence>
<evidence type="ECO:0000256" key="6">
    <source>
        <dbReference type="ARBA" id="ARBA00023080"/>
    </source>
</evidence>
<feature type="domain" description="dUTPase-like" evidence="9">
    <location>
        <begin position="23"/>
        <end position="154"/>
    </location>
</feature>
<feature type="binding site" evidence="8">
    <location>
        <begin position="91"/>
        <end position="93"/>
    </location>
    <ligand>
        <name>substrate</name>
    </ligand>
</feature>
<dbReference type="AlphaFoldDB" id="A0A261G6B5"/>
<dbReference type="GO" id="GO:0000287">
    <property type="term" value="F:magnesium ion binding"/>
    <property type="evidence" value="ECO:0007669"/>
    <property type="project" value="UniProtKB-UniRule"/>
</dbReference>
<dbReference type="Gene3D" id="2.70.40.10">
    <property type="match status" value="1"/>
</dbReference>
<accession>A0A261G6B5</accession>
<protein>
    <recommendedName>
        <fullName evidence="8">Deoxyuridine 5'-triphosphate nucleotidohydrolase</fullName>
        <shortName evidence="8">dUTPase</shortName>
        <ecNumber evidence="8">3.6.1.23</ecNumber>
    </recommendedName>
    <alternativeName>
        <fullName evidence="8">dUTP pyrophosphatase</fullName>
    </alternativeName>
</protein>
<dbReference type="Pfam" id="PF00692">
    <property type="entry name" value="dUTPase"/>
    <property type="match status" value="1"/>
</dbReference>
<dbReference type="EC" id="3.6.1.23" evidence="8"/>
<gene>
    <name evidence="8" type="primary">dut</name>
    <name evidence="10" type="ORF">BAQU_0817</name>
</gene>
<dbReference type="CDD" id="cd07557">
    <property type="entry name" value="trimeric_dUTPase"/>
    <property type="match status" value="1"/>
</dbReference>
<name>A0A261G6B5_9BIFI</name>
<dbReference type="InterPro" id="IPR036157">
    <property type="entry name" value="dUTPase-like_sf"/>
</dbReference>
<comment type="caution">
    <text evidence="10">The sequence shown here is derived from an EMBL/GenBank/DDBJ whole genome shotgun (WGS) entry which is preliminary data.</text>
</comment>
<dbReference type="PANTHER" id="PTHR11241">
    <property type="entry name" value="DEOXYURIDINE 5'-TRIPHOSPHATE NUCLEOTIDOHYDROLASE"/>
    <property type="match status" value="1"/>
</dbReference>
<evidence type="ECO:0000313" key="11">
    <source>
        <dbReference type="Proteomes" id="UP000216451"/>
    </source>
</evidence>
<proteinExistence type="inferred from homology"/>
<comment type="similarity">
    <text evidence="2 8">Belongs to the dUTPase family.</text>
</comment>
<dbReference type="Proteomes" id="UP000216451">
    <property type="component" value="Unassembled WGS sequence"/>
</dbReference>
<comment type="cofactor">
    <cofactor evidence="1 8">
        <name>Mg(2+)</name>
        <dbReference type="ChEBI" id="CHEBI:18420"/>
    </cofactor>
</comment>
<dbReference type="NCBIfam" id="NF001862">
    <property type="entry name" value="PRK00601.1"/>
    <property type="match status" value="1"/>
</dbReference>
<keyword evidence="5 8" id="KW-0460">Magnesium</keyword>
<comment type="pathway">
    <text evidence="8">Pyrimidine metabolism; dUMP biosynthesis; dUMP from dCTP (dUTP route): step 2/2.</text>
</comment>
<comment type="caution">
    <text evidence="8">Lacks conserved residue(s) required for the propagation of feature annotation.</text>
</comment>
<dbReference type="InterPro" id="IPR008181">
    <property type="entry name" value="dUTPase"/>
</dbReference>
<evidence type="ECO:0000256" key="4">
    <source>
        <dbReference type="ARBA" id="ARBA00022801"/>
    </source>
</evidence>
<dbReference type="GeneID" id="98295485"/>
<evidence type="ECO:0000256" key="7">
    <source>
        <dbReference type="ARBA" id="ARBA00047686"/>
    </source>
</evidence>
<evidence type="ECO:0000256" key="3">
    <source>
        <dbReference type="ARBA" id="ARBA00022723"/>
    </source>
</evidence>
<evidence type="ECO:0000313" key="10">
    <source>
        <dbReference type="EMBL" id="OZG66745.1"/>
    </source>
</evidence>
<dbReference type="GO" id="GO:0046081">
    <property type="term" value="P:dUTP catabolic process"/>
    <property type="evidence" value="ECO:0007669"/>
    <property type="project" value="InterPro"/>
</dbReference>
<dbReference type="NCBIfam" id="TIGR00576">
    <property type="entry name" value="dut"/>
    <property type="match status" value="1"/>
</dbReference>